<feature type="region of interest" description="Disordered" evidence="1">
    <location>
        <begin position="71"/>
        <end position="105"/>
    </location>
</feature>
<reference evidence="4" key="2">
    <citation type="submission" date="2019-09" db="UniProtKB">
        <authorList>
            <consortium name="WormBaseParasite"/>
        </authorList>
    </citation>
    <scope>IDENTIFICATION</scope>
</reference>
<dbReference type="Proteomes" id="UP000050761">
    <property type="component" value="Unassembled WGS sequence"/>
</dbReference>
<keyword evidence="3" id="KW-1185">Reference proteome</keyword>
<evidence type="ECO:0000313" key="4">
    <source>
        <dbReference type="WBParaSite" id="HPBE_0000606801-mRNA-1"/>
    </source>
</evidence>
<feature type="compositionally biased region" description="Basic and acidic residues" evidence="1">
    <location>
        <begin position="1"/>
        <end position="21"/>
    </location>
</feature>
<evidence type="ECO:0000313" key="2">
    <source>
        <dbReference type="EMBL" id="VDO66814.1"/>
    </source>
</evidence>
<feature type="compositionally biased region" description="Low complexity" evidence="1">
    <location>
        <begin position="72"/>
        <end position="86"/>
    </location>
</feature>
<proteinExistence type="predicted"/>
<dbReference type="EMBL" id="UZAH01025591">
    <property type="protein sequence ID" value="VDO66814.1"/>
    <property type="molecule type" value="Genomic_DNA"/>
</dbReference>
<evidence type="ECO:0000256" key="1">
    <source>
        <dbReference type="SAM" id="MobiDB-lite"/>
    </source>
</evidence>
<accession>A0A183FH57</accession>
<organism evidence="3 4">
    <name type="scientific">Heligmosomoides polygyrus</name>
    <name type="common">Parasitic roundworm</name>
    <dbReference type="NCBI Taxonomy" id="6339"/>
    <lineage>
        <taxon>Eukaryota</taxon>
        <taxon>Metazoa</taxon>
        <taxon>Ecdysozoa</taxon>
        <taxon>Nematoda</taxon>
        <taxon>Chromadorea</taxon>
        <taxon>Rhabditida</taxon>
        <taxon>Rhabditina</taxon>
        <taxon>Rhabditomorpha</taxon>
        <taxon>Strongyloidea</taxon>
        <taxon>Heligmosomidae</taxon>
        <taxon>Heligmosomoides</taxon>
    </lineage>
</organism>
<reference evidence="2 3" key="1">
    <citation type="submission" date="2018-11" db="EMBL/GenBank/DDBJ databases">
        <authorList>
            <consortium name="Pathogen Informatics"/>
        </authorList>
    </citation>
    <scope>NUCLEOTIDE SEQUENCE [LARGE SCALE GENOMIC DNA]</scope>
</reference>
<evidence type="ECO:0000313" key="3">
    <source>
        <dbReference type="Proteomes" id="UP000050761"/>
    </source>
</evidence>
<dbReference type="WBParaSite" id="HPBE_0000606801-mRNA-1">
    <property type="protein sequence ID" value="HPBE_0000606801-mRNA-1"/>
    <property type="gene ID" value="HPBE_0000606801"/>
</dbReference>
<protein>
    <submittedName>
        <fullName evidence="2 4">Uncharacterized protein</fullName>
    </submittedName>
</protein>
<dbReference type="OrthoDB" id="10625712at2759"/>
<name>A0A183FH57_HELPZ</name>
<gene>
    <name evidence="2" type="ORF">HPBE_LOCUS6069</name>
</gene>
<sequence length="148" mass="16394">MVTEVHTRTGEDHPLQDEVQRLSESPVDPSKNLHRDDSGQQASTLICTVTADATLLPRITVTDETKDCLGEAAQSSSSFPLTSATSELPEDLSQRPGSTRQEECAPNTLFEYVNNIARISMERKNDYVHSIDEWMQKKLSEGCTPGSR</sequence>
<feature type="region of interest" description="Disordered" evidence="1">
    <location>
        <begin position="1"/>
        <end position="41"/>
    </location>
</feature>
<dbReference type="AlphaFoldDB" id="A0A183FH57"/>
<accession>A0A3P7Y7B7</accession>